<organism evidence="2 3">
    <name type="scientific">Fictibacillus phosphorivorans</name>
    <dbReference type="NCBI Taxonomy" id="1221500"/>
    <lineage>
        <taxon>Bacteria</taxon>
        <taxon>Bacillati</taxon>
        <taxon>Bacillota</taxon>
        <taxon>Bacilli</taxon>
        <taxon>Bacillales</taxon>
        <taxon>Fictibacillaceae</taxon>
        <taxon>Fictibacillus</taxon>
    </lineage>
</organism>
<proteinExistence type="predicted"/>
<evidence type="ECO:0000259" key="1">
    <source>
        <dbReference type="Pfam" id="PF00557"/>
    </source>
</evidence>
<dbReference type="EMBL" id="CP015378">
    <property type="protein sequence ID" value="ANC77071.1"/>
    <property type="molecule type" value="Genomic_DNA"/>
</dbReference>
<evidence type="ECO:0000313" key="3">
    <source>
        <dbReference type="Proteomes" id="UP000076623"/>
    </source>
</evidence>
<feature type="domain" description="Peptidase M24" evidence="1">
    <location>
        <begin position="191"/>
        <end position="399"/>
    </location>
</feature>
<dbReference type="InterPro" id="IPR036005">
    <property type="entry name" value="Creatinase/aminopeptidase-like"/>
</dbReference>
<dbReference type="RefSeq" id="WP_066394147.1">
    <property type="nucleotide sequence ID" value="NZ_CP015378.1"/>
</dbReference>
<dbReference type="SUPFAM" id="SSF55920">
    <property type="entry name" value="Creatinase/aminopeptidase"/>
    <property type="match status" value="1"/>
</dbReference>
<evidence type="ECO:0000313" key="2">
    <source>
        <dbReference type="EMBL" id="ANC77071.1"/>
    </source>
</evidence>
<accession>A0A160ILR7</accession>
<dbReference type="Gene3D" id="3.90.230.10">
    <property type="entry name" value="Creatinase/methionine aminopeptidase superfamily"/>
    <property type="match status" value="1"/>
</dbReference>
<reference evidence="2 3" key="1">
    <citation type="submission" date="2016-04" db="EMBL/GenBank/DDBJ databases">
        <title>Complete genome sequence of Fictibacillus phosphorivorans G25-29, a strain toxic to nematodes.</title>
        <authorList>
            <person name="Zheng Z."/>
        </authorList>
    </citation>
    <scope>NUCLEOTIDE SEQUENCE [LARGE SCALE GENOMIC DNA]</scope>
    <source>
        <strain evidence="2 3">G25-29</strain>
    </source>
</reference>
<sequence>MTLHTEKNTVQILSLLEQEKIMDQWLFERLEQLLPLLMKKHNVEMWITIGKEYNEDPIGKTFFPSAIDSSRRLTIFAFVKENHSDKINRYVISSNKTFEPFYSCYPLQVNEDPFDGLMRLIEKFNPESIAVNSSLHYAFCDGLSHSNYEKLQKVLGTQHAEKLVSSENIAIDWLQTRTESELHWYRKLEGITKEIVKQTFTNELVIPHKTSTQDLVRWIRQHVTDLGLKTSFYPTVDIQRQDGSSDRLEGVILPGDIIHLDFGIEYLGLCTDTQQLAYVLKENEIEPPKGLRNALNTANEFEDLFFKESKEGMSGNEIFLNVLTKAEQNQMDAMLYSHPIGYFCHGAGPIIGLYDKQEYIPIRGELRMENNTCYALEFNIRHFIPEWNKAVPIYLEETVCFKEGKMQFFTGRQTDFYLIKPEW</sequence>
<gene>
    <name evidence="2" type="ORF">ABE65_009755</name>
</gene>
<dbReference type="KEGG" id="fpn:ABE65_009755"/>
<dbReference type="AlphaFoldDB" id="A0A160ILR7"/>
<dbReference type="Proteomes" id="UP000076623">
    <property type="component" value="Chromosome"/>
</dbReference>
<dbReference type="InterPro" id="IPR000994">
    <property type="entry name" value="Pept_M24"/>
</dbReference>
<keyword evidence="3" id="KW-1185">Reference proteome</keyword>
<dbReference type="STRING" id="1221500.ABE65_009755"/>
<name>A0A160ILR7_9BACL</name>
<dbReference type="Pfam" id="PF00557">
    <property type="entry name" value="Peptidase_M24"/>
    <property type="match status" value="1"/>
</dbReference>
<protein>
    <recommendedName>
        <fullName evidence="1">Peptidase M24 domain-containing protein</fullName>
    </recommendedName>
</protein>